<dbReference type="EMBL" id="VWRS01000005">
    <property type="protein sequence ID" value="KAA5824776.1"/>
    <property type="molecule type" value="Genomic_DNA"/>
</dbReference>
<dbReference type="AlphaFoldDB" id="A0A5M7B5C5"/>
<dbReference type="RefSeq" id="WP_144116320.1">
    <property type="nucleotide sequence ID" value="NZ_JACHGE010000006.1"/>
</dbReference>
<organism evidence="1 4">
    <name type="scientific">Algibacter amylolyticus</name>
    <dbReference type="NCBI Taxonomy" id="1608400"/>
    <lineage>
        <taxon>Bacteria</taxon>
        <taxon>Pseudomonadati</taxon>
        <taxon>Bacteroidota</taxon>
        <taxon>Flavobacteriia</taxon>
        <taxon>Flavobacteriales</taxon>
        <taxon>Flavobacteriaceae</taxon>
        <taxon>Algibacter</taxon>
    </lineage>
</organism>
<reference evidence="2 3" key="2">
    <citation type="submission" date="2019-07" db="EMBL/GenBank/DDBJ databases">
        <title>Algibacter marinivivus sp. nov., isolated from the surface of a marine red alga.</title>
        <authorList>
            <person name="Zhong X."/>
            <person name="Xu W."/>
            <person name="Zhang Y."/>
            <person name="Zhang Q."/>
            <person name="Du Z."/>
        </authorList>
    </citation>
    <scope>NUCLEOTIDE SEQUENCE [LARGE SCALE GENOMIC DNA]</scope>
    <source>
        <strain evidence="2 3">RU-4-M-4</strain>
    </source>
</reference>
<name>A0A5M7B5C5_9FLAO</name>
<evidence type="ECO:0000313" key="3">
    <source>
        <dbReference type="Proteomes" id="UP000315145"/>
    </source>
</evidence>
<reference evidence="1" key="3">
    <citation type="submission" date="2019-09" db="EMBL/GenBank/DDBJ databases">
        <authorList>
            <person name="Zhang D.-C."/>
        </authorList>
    </citation>
    <scope>NUCLEOTIDE SEQUENCE</scope>
    <source>
        <strain evidence="1">RU-4-M-4</strain>
    </source>
</reference>
<evidence type="ECO:0000313" key="2">
    <source>
        <dbReference type="EMBL" id="TSJ75941.1"/>
    </source>
</evidence>
<dbReference type="EMBL" id="VMBF01000005">
    <property type="protein sequence ID" value="TSJ75941.1"/>
    <property type="molecule type" value="Genomic_DNA"/>
</dbReference>
<keyword evidence="3" id="KW-1185">Reference proteome</keyword>
<dbReference type="OrthoDB" id="1451486at2"/>
<proteinExistence type="predicted"/>
<reference evidence="1 4" key="1">
    <citation type="journal article" date="2015" name="Int. J. Syst. Evol. Microbiol.">
        <title>Algibacter amylolyticus sp. nov., isolated from intertidal sediment.</title>
        <authorList>
            <person name="Zhang D.C."/>
            <person name="Wu J."/>
            <person name="Neuner K."/>
            <person name="Yao J."/>
            <person name="Margesin R."/>
        </authorList>
    </citation>
    <scope>NUCLEOTIDE SEQUENCE [LARGE SCALE GENOMIC DNA]</scope>
    <source>
        <strain evidence="1 4">RU-4-M-4</strain>
    </source>
</reference>
<dbReference type="Proteomes" id="UP000322315">
    <property type="component" value="Unassembled WGS sequence"/>
</dbReference>
<dbReference type="Proteomes" id="UP000315145">
    <property type="component" value="Unassembled WGS sequence"/>
</dbReference>
<comment type="caution">
    <text evidence="1">The sequence shown here is derived from an EMBL/GenBank/DDBJ whole genome shotgun (WGS) entry which is preliminary data.</text>
</comment>
<evidence type="ECO:0000313" key="1">
    <source>
        <dbReference type="EMBL" id="KAA5824776.1"/>
    </source>
</evidence>
<accession>A0A5M7B5C5</accession>
<protein>
    <submittedName>
        <fullName evidence="1">Uncharacterized protein</fullName>
    </submittedName>
</protein>
<evidence type="ECO:0000313" key="4">
    <source>
        <dbReference type="Proteomes" id="UP000322315"/>
    </source>
</evidence>
<gene>
    <name evidence="1" type="ORF">F2B50_08825</name>
    <name evidence="2" type="ORF">FPF71_08825</name>
</gene>
<sequence>MIRLNLKPSVIKNINFNKNDETLEIEFKRHINTAQCINIPLSILQDYVETLKDDKENDDDYQPNLTVVYSNFKAS</sequence>